<dbReference type="Proteomes" id="UP000278351">
    <property type="component" value="Unassembled WGS sequence"/>
</dbReference>
<feature type="domain" description="DUF4131" evidence="8">
    <location>
        <begin position="31"/>
        <end position="183"/>
    </location>
</feature>
<dbReference type="InterPro" id="IPR004477">
    <property type="entry name" value="ComEC_N"/>
</dbReference>
<evidence type="ECO:0000256" key="4">
    <source>
        <dbReference type="ARBA" id="ARBA00022989"/>
    </source>
</evidence>
<comment type="caution">
    <text evidence="9">The sequence shown here is derived from an EMBL/GenBank/DDBJ whole genome shotgun (WGS) entry which is preliminary data.</text>
</comment>
<evidence type="ECO:0000256" key="3">
    <source>
        <dbReference type="ARBA" id="ARBA00022692"/>
    </source>
</evidence>
<evidence type="ECO:0000256" key="6">
    <source>
        <dbReference type="SAM" id="Phobius"/>
    </source>
</evidence>
<dbReference type="GO" id="GO:0005886">
    <property type="term" value="C:plasma membrane"/>
    <property type="evidence" value="ECO:0007669"/>
    <property type="project" value="UniProtKB-SubCell"/>
</dbReference>
<dbReference type="PANTHER" id="PTHR30619">
    <property type="entry name" value="DNA INTERNALIZATION/COMPETENCE PROTEIN COMEC/REC2"/>
    <property type="match status" value="1"/>
</dbReference>
<feature type="transmembrane region" description="Helical" evidence="6">
    <location>
        <begin position="504"/>
        <end position="522"/>
    </location>
</feature>
<evidence type="ECO:0000259" key="7">
    <source>
        <dbReference type="Pfam" id="PF03772"/>
    </source>
</evidence>
<comment type="subcellular location">
    <subcellularLocation>
        <location evidence="1">Cell membrane</location>
        <topology evidence="1">Multi-pass membrane protein</topology>
    </subcellularLocation>
</comment>
<keyword evidence="2" id="KW-1003">Cell membrane</keyword>
<dbReference type="Pfam" id="PF03772">
    <property type="entry name" value="Competence"/>
    <property type="match status" value="1"/>
</dbReference>
<name>A0A3N4Q3J7_9BACT</name>
<dbReference type="PANTHER" id="PTHR30619:SF1">
    <property type="entry name" value="RECOMBINATION PROTEIN 2"/>
    <property type="match status" value="1"/>
</dbReference>
<reference evidence="9 10" key="1">
    <citation type="submission" date="2018-11" db="EMBL/GenBank/DDBJ databases">
        <title>Chitinophaga lutea sp.nov., isolate from arsenic contaminated soil.</title>
        <authorList>
            <person name="Zong Y."/>
        </authorList>
    </citation>
    <scope>NUCLEOTIDE SEQUENCE [LARGE SCALE GENOMIC DNA]</scope>
    <source>
        <strain evidence="9 10">ZY74</strain>
    </source>
</reference>
<evidence type="ECO:0000256" key="2">
    <source>
        <dbReference type="ARBA" id="ARBA00022475"/>
    </source>
</evidence>
<protein>
    <submittedName>
        <fullName evidence="9">ComEC family competence protein</fullName>
    </submittedName>
</protein>
<evidence type="ECO:0000256" key="1">
    <source>
        <dbReference type="ARBA" id="ARBA00004651"/>
    </source>
</evidence>
<keyword evidence="3 6" id="KW-0812">Transmembrane</keyword>
<evidence type="ECO:0000313" key="9">
    <source>
        <dbReference type="EMBL" id="RPE13789.1"/>
    </source>
</evidence>
<evidence type="ECO:0000259" key="8">
    <source>
        <dbReference type="Pfam" id="PF13567"/>
    </source>
</evidence>
<dbReference type="RefSeq" id="WP_123846304.1">
    <property type="nucleotide sequence ID" value="NZ_RPDH01000001.1"/>
</dbReference>
<feature type="domain" description="ComEC/Rec2-related protein" evidence="7">
    <location>
        <begin position="230"/>
        <end position="496"/>
    </location>
</feature>
<feature type="transmembrane region" description="Helical" evidence="6">
    <location>
        <begin position="287"/>
        <end position="308"/>
    </location>
</feature>
<keyword evidence="5 6" id="KW-0472">Membrane</keyword>
<evidence type="ECO:0000256" key="5">
    <source>
        <dbReference type="ARBA" id="ARBA00023136"/>
    </source>
</evidence>
<feature type="transmembrane region" description="Helical" evidence="6">
    <location>
        <begin position="329"/>
        <end position="348"/>
    </location>
</feature>
<sequence length="685" mass="77064">MFVNLWKATPFLRLLLPLVAGIITGLYTAIFPWWLWIICCTGWCLPAFLPLVWRFRLRYARGVCVTGAVFCLGMGLQYEADIRHRADWFGHAVKDTATLVVRLTEEPVKKTNSWRVEAEVINADGRAGTGKILLYFREAPPLHYAARLVLRTAVRVISGSGNLGAFDYGRYCSYRNLYHQAFLGNSNWRQLPGNDGCTGGKWLVAARNYCLQTLRAYIPHREEHGVAQALLIGYRNELDQDIVQAYTNTGVVHIIAISGLHLGLIYITLLQLLRWLPARRAADICKALLLIAVLWAFSLLTGASASVLRSAVMFTTIAVGQFMISRHSNIFNTLAAAAFLLLCYQPYFLLDAGFQLSFLAVAGIVLCYKPLYDAWMIRNKWLDKIWQMVVVSLAAQVFTWPVCLFYFRQFPNYFLAANLVAVPLSTVLLYGEILLVAVPWLGGALGPLLQWGIAGMNWMIQRIDAAPGAVTANIYMNFAQLLCLYVLTIACCVWWLLQRKLACWWALGALLAFTAIGTVHRLEVFNQPALIVYNSHRQMLVEIIHQGRGVLMSDSAIASTPLIAPDTLAAFSKYTTPAHLIYNITKTAFIPRPNGLIDCHGRRVLLWQGMLPPVPPSRKIKVDYIILSKGAPRDISRFEEFFIYEKIIFDASCPPFLLRKWKSDCNKLPLRCFSVPDKGAFVVNL</sequence>
<evidence type="ECO:0000313" key="10">
    <source>
        <dbReference type="Proteomes" id="UP000278351"/>
    </source>
</evidence>
<dbReference type="Pfam" id="PF13567">
    <property type="entry name" value="DUF4131"/>
    <property type="match status" value="1"/>
</dbReference>
<keyword evidence="10" id="KW-1185">Reference proteome</keyword>
<organism evidence="9 10">
    <name type="scientific">Chitinophaga lutea</name>
    <dbReference type="NCBI Taxonomy" id="2488634"/>
    <lineage>
        <taxon>Bacteria</taxon>
        <taxon>Pseudomonadati</taxon>
        <taxon>Bacteroidota</taxon>
        <taxon>Chitinophagia</taxon>
        <taxon>Chitinophagales</taxon>
        <taxon>Chitinophagaceae</taxon>
        <taxon>Chitinophaga</taxon>
    </lineage>
</organism>
<feature type="transmembrane region" description="Helical" evidence="6">
    <location>
        <begin position="474"/>
        <end position="497"/>
    </location>
</feature>
<feature type="transmembrane region" description="Helical" evidence="6">
    <location>
        <begin position="384"/>
        <end position="407"/>
    </location>
</feature>
<dbReference type="OrthoDB" id="9761531at2"/>
<feature type="transmembrane region" description="Helical" evidence="6">
    <location>
        <begin position="12"/>
        <end position="28"/>
    </location>
</feature>
<keyword evidence="4 6" id="KW-1133">Transmembrane helix</keyword>
<feature type="transmembrane region" description="Helical" evidence="6">
    <location>
        <begin position="245"/>
        <end position="267"/>
    </location>
</feature>
<feature type="transmembrane region" description="Helical" evidence="6">
    <location>
        <begin position="413"/>
        <end position="430"/>
    </location>
</feature>
<dbReference type="InterPro" id="IPR052159">
    <property type="entry name" value="Competence_DNA_uptake"/>
</dbReference>
<dbReference type="EMBL" id="RPDH01000001">
    <property type="protein sequence ID" value="RPE13789.1"/>
    <property type="molecule type" value="Genomic_DNA"/>
</dbReference>
<feature type="transmembrane region" description="Helical" evidence="6">
    <location>
        <begin position="34"/>
        <end position="53"/>
    </location>
</feature>
<dbReference type="AlphaFoldDB" id="A0A3N4Q3J7"/>
<gene>
    <name evidence="9" type="ORF">EGT74_09820</name>
</gene>
<proteinExistence type="predicted"/>
<dbReference type="NCBIfam" id="TIGR00360">
    <property type="entry name" value="ComEC_N-term"/>
    <property type="match status" value="1"/>
</dbReference>
<accession>A0A3N4Q3J7</accession>
<dbReference type="InterPro" id="IPR025405">
    <property type="entry name" value="DUF4131"/>
</dbReference>